<evidence type="ECO:0000313" key="4">
    <source>
        <dbReference type="EMBL" id="RKE93543.1"/>
    </source>
</evidence>
<sequence length="197" mass="20719">MSFATGRPAPTGSAGQAKTVTVIQGEIEISNDPKVILSTILGSCVAVCLWDQRAGVGGMNHFLLAQGGARNDVKYGAYAMEMLINRLLRAGAQRSAFQCKVFGGATLSGFGNEIGRANAAFARKFLADEEIACVAESLGGGSAAPHQIQPDHRESANAFCTACRRRTGDTASRNCHTRHNNVLTVGMLSTSPPTHGR</sequence>
<comment type="caution">
    <text evidence="4">The sequence shown here is derived from an EMBL/GenBank/DDBJ whole genome shotgun (WGS) entry which is preliminary data.</text>
</comment>
<organism evidence="4 5">
    <name type="scientific">Sulfitobacter guttiformis</name>
    <dbReference type="NCBI Taxonomy" id="74349"/>
    <lineage>
        <taxon>Bacteria</taxon>
        <taxon>Pseudomonadati</taxon>
        <taxon>Pseudomonadota</taxon>
        <taxon>Alphaproteobacteria</taxon>
        <taxon>Rhodobacterales</taxon>
        <taxon>Roseobacteraceae</taxon>
        <taxon>Sulfitobacter</taxon>
    </lineage>
</organism>
<dbReference type="Pfam" id="PF03975">
    <property type="entry name" value="CheD"/>
    <property type="match status" value="1"/>
</dbReference>
<dbReference type="AlphaFoldDB" id="A0A420DH48"/>
<proteinExistence type="inferred from homology"/>
<dbReference type="GO" id="GO:0050568">
    <property type="term" value="F:protein-glutamine glutaminase activity"/>
    <property type="evidence" value="ECO:0007669"/>
    <property type="project" value="UniProtKB-UniRule"/>
</dbReference>
<dbReference type="Gene3D" id="3.30.1330.200">
    <property type="match status" value="1"/>
</dbReference>
<protein>
    <recommendedName>
        <fullName evidence="3">Probable chemoreceptor glutamine deamidase CheD</fullName>
        <ecNumber evidence="3">3.5.1.44</ecNumber>
    </recommendedName>
</protein>
<reference evidence="4 5" key="1">
    <citation type="submission" date="2018-09" db="EMBL/GenBank/DDBJ databases">
        <title>Genomic Encyclopedia of Archaeal and Bacterial Type Strains, Phase II (KMG-II): from individual species to whole genera.</title>
        <authorList>
            <person name="Goeker M."/>
        </authorList>
    </citation>
    <scope>NUCLEOTIDE SEQUENCE [LARGE SCALE GENOMIC DNA]</scope>
    <source>
        <strain evidence="4 5">DSM 11458</strain>
    </source>
</reference>
<keyword evidence="4" id="KW-0675">Receptor</keyword>
<dbReference type="PANTHER" id="PTHR35147:SF3">
    <property type="entry name" value="CHEMORECEPTOR GLUTAMINE DEAMIDASE CHED 1-RELATED"/>
    <property type="match status" value="1"/>
</dbReference>
<keyword evidence="1 3" id="KW-0145">Chemotaxis</keyword>
<comment type="function">
    <text evidence="3">Probably deamidates glutamine residues to glutamate on methyl-accepting chemotaxis receptors (MCPs), playing an important role in chemotaxis.</text>
</comment>
<dbReference type="STRING" id="1443111.Z949_1922"/>
<dbReference type="PANTHER" id="PTHR35147">
    <property type="entry name" value="CHEMORECEPTOR GLUTAMINE DEAMIDASE CHED-RELATED"/>
    <property type="match status" value="1"/>
</dbReference>
<evidence type="ECO:0000256" key="1">
    <source>
        <dbReference type="ARBA" id="ARBA00022500"/>
    </source>
</evidence>
<evidence type="ECO:0000256" key="2">
    <source>
        <dbReference type="ARBA" id="ARBA00022801"/>
    </source>
</evidence>
<comment type="catalytic activity">
    <reaction evidence="3">
        <text>L-glutaminyl-[protein] + H2O = L-glutamyl-[protein] + NH4(+)</text>
        <dbReference type="Rhea" id="RHEA:16441"/>
        <dbReference type="Rhea" id="RHEA-COMP:10207"/>
        <dbReference type="Rhea" id="RHEA-COMP:10208"/>
        <dbReference type="ChEBI" id="CHEBI:15377"/>
        <dbReference type="ChEBI" id="CHEBI:28938"/>
        <dbReference type="ChEBI" id="CHEBI:29973"/>
        <dbReference type="ChEBI" id="CHEBI:30011"/>
        <dbReference type="EC" id="3.5.1.44"/>
    </reaction>
</comment>
<accession>A0A420DH48</accession>
<comment type="similarity">
    <text evidence="3">Belongs to the CheD family.</text>
</comment>
<dbReference type="GO" id="GO:0006935">
    <property type="term" value="P:chemotaxis"/>
    <property type="evidence" value="ECO:0007669"/>
    <property type="project" value="UniProtKB-UniRule"/>
</dbReference>
<dbReference type="Proteomes" id="UP000284407">
    <property type="component" value="Unassembled WGS sequence"/>
</dbReference>
<dbReference type="InterPro" id="IPR038592">
    <property type="entry name" value="CheD-like_sf"/>
</dbReference>
<evidence type="ECO:0000256" key="3">
    <source>
        <dbReference type="HAMAP-Rule" id="MF_01440"/>
    </source>
</evidence>
<keyword evidence="5" id="KW-1185">Reference proteome</keyword>
<keyword evidence="2 3" id="KW-0378">Hydrolase</keyword>
<dbReference type="InterPro" id="IPR005659">
    <property type="entry name" value="Chemorcpt_Glu_NH3ase_CheD"/>
</dbReference>
<dbReference type="SUPFAM" id="SSF64438">
    <property type="entry name" value="CNF1/YfiH-like putative cysteine hydrolases"/>
    <property type="match status" value="1"/>
</dbReference>
<gene>
    <name evidence="3" type="primary">cheD</name>
    <name evidence="4" type="ORF">C8N30_2606</name>
</gene>
<dbReference type="EC" id="3.5.1.44" evidence="3"/>
<name>A0A420DH48_9RHOB</name>
<dbReference type="HAMAP" id="MF_01440">
    <property type="entry name" value="CheD"/>
    <property type="match status" value="1"/>
</dbReference>
<dbReference type="EMBL" id="RAQK01000002">
    <property type="protein sequence ID" value="RKE93543.1"/>
    <property type="molecule type" value="Genomic_DNA"/>
</dbReference>
<evidence type="ECO:0000313" key="5">
    <source>
        <dbReference type="Proteomes" id="UP000284407"/>
    </source>
</evidence>
<dbReference type="InterPro" id="IPR011324">
    <property type="entry name" value="Cytotoxic_necrot_fac-like_cat"/>
</dbReference>
<dbReference type="CDD" id="cd16352">
    <property type="entry name" value="CheD"/>
    <property type="match status" value="1"/>
</dbReference>